<feature type="domain" description="C2H2-type" evidence="13">
    <location>
        <begin position="1283"/>
        <end position="1310"/>
    </location>
</feature>
<keyword evidence="4" id="KW-0677">Repeat</keyword>
<dbReference type="SMART" id="SM00384">
    <property type="entry name" value="AT_hook"/>
    <property type="match status" value="4"/>
</dbReference>
<comment type="similarity">
    <text evidence="2">Belongs to the krueppel C2H2-type zinc-finger protein family.</text>
</comment>
<keyword evidence="3" id="KW-0479">Metal-binding</keyword>
<keyword evidence="9" id="KW-0804">Transcription</keyword>
<dbReference type="FunFam" id="3.30.160.60:FF:000446">
    <property type="entry name" value="Zinc finger protein"/>
    <property type="match status" value="1"/>
</dbReference>
<dbReference type="FunFam" id="3.30.160.60:FF:000193">
    <property type="entry name" value="Zinc finger protein 300"/>
    <property type="match status" value="1"/>
</dbReference>
<proteinExistence type="inferred from homology"/>
<feature type="domain" description="C2H2-type" evidence="13">
    <location>
        <begin position="1489"/>
        <end position="1516"/>
    </location>
</feature>
<dbReference type="GO" id="GO:0005634">
    <property type="term" value="C:nucleus"/>
    <property type="evidence" value="ECO:0007669"/>
    <property type="project" value="UniProtKB-SubCell"/>
</dbReference>
<feature type="domain" description="C2H2-type" evidence="13">
    <location>
        <begin position="1254"/>
        <end position="1282"/>
    </location>
</feature>
<evidence type="ECO:0000256" key="9">
    <source>
        <dbReference type="ARBA" id="ARBA00023163"/>
    </source>
</evidence>
<evidence type="ECO:0000256" key="7">
    <source>
        <dbReference type="ARBA" id="ARBA00023015"/>
    </source>
</evidence>
<dbReference type="FunFam" id="3.30.160.60:FF:000557">
    <property type="entry name" value="zinc finger and SCAN domain-containing protein 29"/>
    <property type="match status" value="1"/>
</dbReference>
<evidence type="ECO:0000256" key="8">
    <source>
        <dbReference type="ARBA" id="ARBA00023125"/>
    </source>
</evidence>
<sequence length="1516" mass="169304">MMCHNTETNIEDIGQKELLENNCKNPSDLVNEREQTWQIDGEHNDTTEGDLSALHVMCKPDLKCQKGDKTEQESTLWAAQNSVKLKRPRGRQPKKNIKVEEDRATPLEKDTSPPVTIIKRKVGRPRKLSNLANEVSKEASLNTASSESGYSEGSNQNVLPAETICHGTKRKKRKHLCKPVPKKRIAARQEETDTSRSKPRKQFRQKPNQEPFTEATKKGPLGLQEATAPQNCQQPTKSGNPKENESGESSCQADQGIPTKKRKVGRPAKRRTELARQSLALKRAANSQKSQFHQLQSSGNQGTESHVLPLRRYSRACKGNKDNVDNKDKIVHQQKQPRIHSVSDQPVKLNRSGSLFSSSEHEVGVPQPRNAKKRQVSIHCKIENSHETSDIQDSSIQQASSGTNHLVDISRPRKARKLKRFLQICDQDQTQITVMCCKSEDSQKTLHNSAEPIADGTVKTRSHQRIPQVNSNNLEEHEGKPSVYPLCAAGSQTLDANILSKKKRGRRKKIKEACDVKLEQPEESSDMNSPKCQNSLPEGSTSCTIQCEVGLKRPRKIDRRRKRFRNMKLAAPDGASGNKLAEVKQAEKPPPQYPVLYQASSHPQTTADEESVLKQGEVFTEMPSKLVRSRRRYRRKHVYSTVRRKAKQKPTVTSSVKKEQACEDGAESSTSKDFIAEALISSEPFFCHEPSPEDPPLAHPSRPLGDRKGTVSSGDVTVNKSNSAGHNVNKSEPNSTDQRSKATKIPVNGLAKSPHAADVKLPESLGSPADVLPSPGANPGATAPIKEQRHVVPVGASCTSLPDIVSEANPETGRRRRRRPGEGPLVCQYCARPFNHFSAYVIHMRVHTGEKPYGCEKCGRAFAQLSNLNAHSRVHSKMEKKLECVQSEKSDIKSEHVAPAGAKPVRKRGKPCLCHICGKEFRFRSVLKIHMRVHSGEKPYSCRVCGKAFSQACSVRVHEKIHWSVKPYVCAKCGRGFSQIGTLKTHACKAVGIHATALEQPHPPVAFQCHLCNEYFILKSEYDQHLLSHTDTDRYGCDMCGKQFSLESELSTHRLYCNDMRAEAKPLSRGPSLNTEGPCPPSHENTRVPVKCELPEVGIKKKATAAWQGAEGRTASLQRPDPRPSLLTCPSSATTPSADPLTDFAPAPAASRLVSNLNHLHQDHDPRRYFCPRCGRLFRHVGRLRAHMLTHGHNQKYSYDCCGKAFTSWSKFWHHQRVHRQRRGRFFCPKCTRGFRFASSYKEHLQEHPELNAYMCPLCPLTFSRAESLRAHQRDWHKLNLPHICDVCGKGFDNQRTLECHSIAHRSMRAQTAVLCEVELQSSVLPYECGECDSSFKSVDLLFHHQLCHGPSKDNLLLNGGRVDRDHPELRNSLSSCLPSDPAHGDPPPGTKLNRAEPPRTLFQRSAVPLHLRQPSSQSYKESNPLVQGCPTPLSVWPSSLSLSNTQSAEIKTFKPLHKHEKSPTFTNSLLDNIPSEDNILVIETRDGMRCAECGGLFSGVSELFEHYLQHARGEV</sequence>
<feature type="region of interest" description="Disordered" evidence="12">
    <location>
        <begin position="509"/>
        <end position="537"/>
    </location>
</feature>
<dbReference type="Gene3D" id="3.30.160.60">
    <property type="entry name" value="Classic Zinc Finger"/>
    <property type="match status" value="9"/>
</dbReference>
<feature type="compositionally biased region" description="Basic and acidic residues" evidence="12">
    <location>
        <begin position="187"/>
        <end position="196"/>
    </location>
</feature>
<keyword evidence="8" id="KW-0238">DNA-binding</keyword>
<feature type="domain" description="C2H2-type" evidence="13">
    <location>
        <begin position="940"/>
        <end position="967"/>
    </location>
</feature>
<keyword evidence="10" id="KW-0539">Nucleus</keyword>
<dbReference type="InterPro" id="IPR036236">
    <property type="entry name" value="Znf_C2H2_sf"/>
</dbReference>
<feature type="region of interest" description="Disordered" evidence="12">
    <location>
        <begin position="355"/>
        <end position="374"/>
    </location>
</feature>
<feature type="compositionally biased region" description="Basic and acidic residues" evidence="12">
    <location>
        <begin position="97"/>
        <end position="111"/>
    </location>
</feature>
<feature type="compositionally biased region" description="Basic residues" evidence="12">
    <location>
        <begin position="167"/>
        <end position="186"/>
    </location>
</feature>
<gene>
    <name evidence="14" type="primary">si:dkeyp-84f3.9</name>
</gene>
<dbReference type="PANTHER" id="PTHR24408:SF58">
    <property type="entry name" value="TRANSCRIPTION FACTOR (TFIIIA), PUTATIVE (AFU_ORTHOLOGUE AFUA_1G05150)-RELATED"/>
    <property type="match status" value="1"/>
</dbReference>
<keyword evidence="7" id="KW-0805">Transcription regulation</keyword>
<keyword evidence="5 11" id="KW-0863">Zinc-finger</keyword>
<evidence type="ECO:0000256" key="2">
    <source>
        <dbReference type="ARBA" id="ARBA00006991"/>
    </source>
</evidence>
<feature type="region of interest" description="Disordered" evidence="12">
    <location>
        <begin position="685"/>
        <end position="783"/>
    </location>
</feature>
<accession>A0AAY4AFD5</accession>
<evidence type="ECO:0000259" key="13">
    <source>
        <dbReference type="PROSITE" id="PS50157"/>
    </source>
</evidence>
<feature type="compositionally biased region" description="Basic residues" evidence="12">
    <location>
        <begin position="629"/>
        <end position="648"/>
    </location>
</feature>
<feature type="domain" description="C2H2-type" evidence="13">
    <location>
        <begin position="853"/>
        <end position="880"/>
    </location>
</feature>
<evidence type="ECO:0000256" key="10">
    <source>
        <dbReference type="ARBA" id="ARBA00023242"/>
    </source>
</evidence>
<feature type="compositionally biased region" description="Basic residues" evidence="12">
    <location>
        <begin position="259"/>
        <end position="269"/>
    </location>
</feature>
<evidence type="ECO:0000256" key="4">
    <source>
        <dbReference type="ARBA" id="ARBA00022737"/>
    </source>
</evidence>
<evidence type="ECO:0000256" key="12">
    <source>
        <dbReference type="SAM" id="MobiDB-lite"/>
    </source>
</evidence>
<dbReference type="GO" id="GO:0043565">
    <property type="term" value="F:sequence-specific DNA binding"/>
    <property type="evidence" value="ECO:0007669"/>
    <property type="project" value="TreeGrafter"/>
</dbReference>
<feature type="compositionally biased region" description="Polar residues" evidence="12">
    <location>
        <begin position="227"/>
        <end position="239"/>
    </location>
</feature>
<feature type="compositionally biased region" description="Basic residues" evidence="12">
    <location>
        <begin position="118"/>
        <end position="127"/>
    </location>
</feature>
<feature type="compositionally biased region" description="Low complexity" evidence="12">
    <location>
        <begin position="391"/>
        <end position="401"/>
    </location>
</feature>
<feature type="region of interest" description="Disordered" evidence="12">
    <location>
        <begin position="629"/>
        <end position="670"/>
    </location>
</feature>
<feature type="region of interest" description="Disordered" evidence="12">
    <location>
        <begin position="803"/>
        <end position="822"/>
    </location>
</feature>
<dbReference type="GeneTree" id="ENSGT01150000286958"/>
<dbReference type="SMART" id="SM00355">
    <property type="entry name" value="ZnF_C2H2"/>
    <property type="match status" value="14"/>
</dbReference>
<name>A0AAY4AFD5_9TELE</name>
<protein>
    <recommendedName>
        <fullName evidence="13">C2H2-type domain-containing protein</fullName>
    </recommendedName>
</protein>
<dbReference type="SUPFAM" id="SSF57667">
    <property type="entry name" value="beta-beta-alpha zinc fingers"/>
    <property type="match status" value="7"/>
</dbReference>
<feature type="domain" description="C2H2-type" evidence="13">
    <location>
        <begin position="825"/>
        <end position="852"/>
    </location>
</feature>
<feature type="domain" description="C2H2-type" evidence="13">
    <location>
        <begin position="1035"/>
        <end position="1066"/>
    </location>
</feature>
<evidence type="ECO:0000256" key="3">
    <source>
        <dbReference type="ARBA" id="ARBA00022723"/>
    </source>
</evidence>
<feature type="compositionally biased region" description="Basic residues" evidence="12">
    <location>
        <begin position="84"/>
        <end position="96"/>
    </location>
</feature>
<organism evidence="14 15">
    <name type="scientific">Denticeps clupeoides</name>
    <name type="common">denticle herring</name>
    <dbReference type="NCBI Taxonomy" id="299321"/>
    <lineage>
        <taxon>Eukaryota</taxon>
        <taxon>Metazoa</taxon>
        <taxon>Chordata</taxon>
        <taxon>Craniata</taxon>
        <taxon>Vertebrata</taxon>
        <taxon>Euteleostomi</taxon>
        <taxon>Actinopterygii</taxon>
        <taxon>Neopterygii</taxon>
        <taxon>Teleostei</taxon>
        <taxon>Clupei</taxon>
        <taxon>Clupeiformes</taxon>
        <taxon>Denticipitoidei</taxon>
        <taxon>Denticipitidae</taxon>
        <taxon>Denticeps</taxon>
    </lineage>
</organism>
<feature type="domain" description="C2H2-type" evidence="13">
    <location>
        <begin position="1007"/>
        <end position="1034"/>
    </location>
</feature>
<dbReference type="PROSITE" id="PS00028">
    <property type="entry name" value="ZINC_FINGER_C2H2_1"/>
    <property type="match status" value="10"/>
</dbReference>
<dbReference type="InterPro" id="IPR013087">
    <property type="entry name" value="Znf_C2H2_type"/>
</dbReference>
<reference evidence="14" key="2">
    <citation type="submission" date="2025-08" db="UniProtKB">
        <authorList>
            <consortium name="Ensembl"/>
        </authorList>
    </citation>
    <scope>IDENTIFICATION</scope>
</reference>
<feature type="region of interest" description="Disordered" evidence="12">
    <location>
        <begin position="1369"/>
        <end position="1397"/>
    </location>
</feature>
<feature type="compositionally biased region" description="Basic and acidic residues" evidence="12">
    <location>
        <begin position="511"/>
        <end position="520"/>
    </location>
</feature>
<comment type="subcellular location">
    <subcellularLocation>
        <location evidence="1">Nucleus</location>
    </subcellularLocation>
</comment>
<dbReference type="Pfam" id="PF00096">
    <property type="entry name" value="zf-C2H2"/>
    <property type="match status" value="5"/>
</dbReference>
<dbReference type="GO" id="GO:0000981">
    <property type="term" value="F:DNA-binding transcription factor activity, RNA polymerase II-specific"/>
    <property type="evidence" value="ECO:0007669"/>
    <property type="project" value="TreeGrafter"/>
</dbReference>
<reference evidence="14" key="3">
    <citation type="submission" date="2025-09" db="UniProtKB">
        <authorList>
            <consortium name="Ensembl"/>
        </authorList>
    </citation>
    <scope>IDENTIFICATION</scope>
</reference>
<feature type="domain" description="C2H2-type" evidence="13">
    <location>
        <begin position="1197"/>
        <end position="1224"/>
    </location>
</feature>
<dbReference type="Proteomes" id="UP000694580">
    <property type="component" value="Chromosome 5"/>
</dbReference>
<dbReference type="PROSITE" id="PS50157">
    <property type="entry name" value="ZINC_FINGER_C2H2_2"/>
    <property type="match status" value="14"/>
</dbReference>
<feature type="compositionally biased region" description="Polar residues" evidence="12">
    <location>
        <begin position="526"/>
        <end position="537"/>
    </location>
</feature>
<reference evidence="14 15" key="1">
    <citation type="submission" date="2020-06" db="EMBL/GenBank/DDBJ databases">
        <authorList>
            <consortium name="Wellcome Sanger Institute Data Sharing"/>
        </authorList>
    </citation>
    <scope>NUCLEOTIDE SEQUENCE [LARGE SCALE GENOMIC DNA]</scope>
</reference>
<feature type="region of interest" description="Disordered" evidence="12">
    <location>
        <begin position="386"/>
        <end position="406"/>
    </location>
</feature>
<dbReference type="GO" id="GO:0008270">
    <property type="term" value="F:zinc ion binding"/>
    <property type="evidence" value="ECO:0007669"/>
    <property type="project" value="UniProtKB-KW"/>
</dbReference>
<keyword evidence="15" id="KW-1185">Reference proteome</keyword>
<dbReference type="PANTHER" id="PTHR24408">
    <property type="entry name" value="ZINC FINGER PROTEIN"/>
    <property type="match status" value="1"/>
</dbReference>
<evidence type="ECO:0000256" key="6">
    <source>
        <dbReference type="ARBA" id="ARBA00022833"/>
    </source>
</evidence>
<evidence type="ECO:0000256" key="11">
    <source>
        <dbReference type="PROSITE-ProRule" id="PRU00042"/>
    </source>
</evidence>
<feature type="compositionally biased region" description="Polar residues" evidence="12">
    <location>
        <begin position="139"/>
        <end position="158"/>
    </location>
</feature>
<evidence type="ECO:0000256" key="5">
    <source>
        <dbReference type="ARBA" id="ARBA00022771"/>
    </source>
</evidence>
<feature type="compositionally biased region" description="Polar residues" evidence="12">
    <location>
        <begin position="710"/>
        <end position="737"/>
    </location>
</feature>
<dbReference type="Ensembl" id="ENSDCDT00010007971.1">
    <property type="protein sequence ID" value="ENSDCDP00010007589.1"/>
    <property type="gene ID" value="ENSDCDG00010003408.1"/>
</dbReference>
<evidence type="ECO:0000313" key="15">
    <source>
        <dbReference type="Proteomes" id="UP000694580"/>
    </source>
</evidence>
<feature type="region of interest" description="Disordered" evidence="12">
    <location>
        <begin position="79"/>
        <end position="309"/>
    </location>
</feature>
<keyword evidence="6" id="KW-0862">Zinc</keyword>
<evidence type="ECO:0000256" key="1">
    <source>
        <dbReference type="ARBA" id="ARBA00004123"/>
    </source>
</evidence>
<feature type="domain" description="C2H2-type" evidence="13">
    <location>
        <begin position="1169"/>
        <end position="1196"/>
    </location>
</feature>
<feature type="domain" description="C2H2-type" evidence="13">
    <location>
        <begin position="1327"/>
        <end position="1354"/>
    </location>
</feature>
<feature type="domain" description="C2H2-type" evidence="13">
    <location>
        <begin position="968"/>
        <end position="999"/>
    </location>
</feature>
<dbReference type="FunFam" id="3.30.160.60:FF:001480">
    <property type="entry name" value="Si:cabz01071911.3"/>
    <property type="match status" value="1"/>
</dbReference>
<dbReference type="InterPro" id="IPR017956">
    <property type="entry name" value="AT_hook_DNA-bd_motif"/>
</dbReference>
<feature type="domain" description="C2H2-type" evidence="13">
    <location>
        <begin position="912"/>
        <end position="939"/>
    </location>
</feature>
<evidence type="ECO:0000313" key="14">
    <source>
        <dbReference type="Ensembl" id="ENSDCDP00010007589.1"/>
    </source>
</evidence>
<feature type="domain" description="C2H2-type" evidence="13">
    <location>
        <begin position="1226"/>
        <end position="1253"/>
    </location>
</feature>
<feature type="compositionally biased region" description="Polar residues" evidence="12">
    <location>
        <begin position="285"/>
        <end position="304"/>
    </location>
</feature>